<gene>
    <name evidence="2" type="ORF">BCR35DRAFT_298236</name>
</gene>
<feature type="compositionally biased region" description="Basic residues" evidence="1">
    <location>
        <begin position="1"/>
        <end position="16"/>
    </location>
</feature>
<feature type="compositionally biased region" description="Low complexity" evidence="1">
    <location>
        <begin position="17"/>
        <end position="35"/>
    </location>
</feature>
<comment type="caution">
    <text evidence="2">The sequence shown here is derived from an EMBL/GenBank/DDBJ whole genome shotgun (WGS) entry which is preliminary data.</text>
</comment>
<dbReference type="InParanoid" id="A0A1Y2G483"/>
<dbReference type="EMBL" id="MCGR01000001">
    <property type="protein sequence ID" value="ORY92732.1"/>
    <property type="molecule type" value="Genomic_DNA"/>
</dbReference>
<dbReference type="AlphaFoldDB" id="A0A1Y2G483"/>
<feature type="compositionally biased region" description="Low complexity" evidence="1">
    <location>
        <begin position="78"/>
        <end position="110"/>
    </location>
</feature>
<evidence type="ECO:0000313" key="2">
    <source>
        <dbReference type="EMBL" id="ORY92732.1"/>
    </source>
</evidence>
<proteinExistence type="predicted"/>
<feature type="compositionally biased region" description="Polar residues" evidence="1">
    <location>
        <begin position="123"/>
        <end position="132"/>
    </location>
</feature>
<name>A0A1Y2G483_9BASI</name>
<evidence type="ECO:0000313" key="3">
    <source>
        <dbReference type="Proteomes" id="UP000193467"/>
    </source>
</evidence>
<keyword evidence="3" id="KW-1185">Reference proteome</keyword>
<sequence>MGRRRGGTWIPRRRSGRAGSSRIATTRTARWIWTTKQSRGRTERRRPAPPPTSRARADRQLLRVQQLGARLPPSNPVSTPSASSYATPTRTSHSARSPSPTSTTTSTSSRWQPIPALALLPNGPTSRSSRFI</sequence>
<feature type="region of interest" description="Disordered" evidence="1">
    <location>
        <begin position="1"/>
        <end position="132"/>
    </location>
</feature>
<dbReference type="Proteomes" id="UP000193467">
    <property type="component" value="Unassembled WGS sequence"/>
</dbReference>
<reference evidence="2 3" key="1">
    <citation type="submission" date="2016-07" db="EMBL/GenBank/DDBJ databases">
        <title>Pervasive Adenine N6-methylation of Active Genes in Fungi.</title>
        <authorList>
            <consortium name="DOE Joint Genome Institute"/>
            <person name="Mondo S.J."/>
            <person name="Dannebaum R.O."/>
            <person name="Kuo R.C."/>
            <person name="Labutti K."/>
            <person name="Haridas S."/>
            <person name="Kuo A."/>
            <person name="Salamov A."/>
            <person name="Ahrendt S.R."/>
            <person name="Lipzen A."/>
            <person name="Sullivan W."/>
            <person name="Andreopoulos W.B."/>
            <person name="Clum A."/>
            <person name="Lindquist E."/>
            <person name="Daum C."/>
            <person name="Ramamoorthy G.K."/>
            <person name="Gryganskyi A."/>
            <person name="Culley D."/>
            <person name="Magnuson J.K."/>
            <person name="James T.Y."/>
            <person name="O'Malley M.A."/>
            <person name="Stajich J.E."/>
            <person name="Spatafora J.W."/>
            <person name="Visel A."/>
            <person name="Grigoriev I.V."/>
        </authorList>
    </citation>
    <scope>NUCLEOTIDE SEQUENCE [LARGE SCALE GENOMIC DNA]</scope>
    <source>
        <strain evidence="2 3">62-1032</strain>
    </source>
</reference>
<organism evidence="2 3">
    <name type="scientific">Leucosporidium creatinivorum</name>
    <dbReference type="NCBI Taxonomy" id="106004"/>
    <lineage>
        <taxon>Eukaryota</taxon>
        <taxon>Fungi</taxon>
        <taxon>Dikarya</taxon>
        <taxon>Basidiomycota</taxon>
        <taxon>Pucciniomycotina</taxon>
        <taxon>Microbotryomycetes</taxon>
        <taxon>Leucosporidiales</taxon>
        <taxon>Leucosporidium</taxon>
    </lineage>
</organism>
<protein>
    <submittedName>
        <fullName evidence="2">Uncharacterized protein</fullName>
    </submittedName>
</protein>
<evidence type="ECO:0000256" key="1">
    <source>
        <dbReference type="SAM" id="MobiDB-lite"/>
    </source>
</evidence>
<accession>A0A1Y2G483</accession>